<evidence type="ECO:0000256" key="4">
    <source>
        <dbReference type="ARBA" id="ARBA00023284"/>
    </source>
</evidence>
<dbReference type="Proteomes" id="UP000824112">
    <property type="component" value="Unassembled WGS sequence"/>
</dbReference>
<keyword evidence="3" id="KW-1015">Disulfide bond</keyword>
<comment type="caution">
    <text evidence="6">The sequence shown here is derived from an EMBL/GenBank/DDBJ whole genome shotgun (WGS) entry which is preliminary data.</text>
</comment>
<evidence type="ECO:0000256" key="2">
    <source>
        <dbReference type="ARBA" id="ARBA00022982"/>
    </source>
</evidence>
<evidence type="ECO:0000259" key="5">
    <source>
        <dbReference type="PROSITE" id="PS51352"/>
    </source>
</evidence>
<evidence type="ECO:0000313" key="6">
    <source>
        <dbReference type="EMBL" id="HIU54338.1"/>
    </source>
</evidence>
<dbReference type="PROSITE" id="PS51352">
    <property type="entry name" value="THIOREDOXIN_2"/>
    <property type="match status" value="1"/>
</dbReference>
<dbReference type="AlphaFoldDB" id="A0A9D1SCB3"/>
<dbReference type="Gene3D" id="3.40.30.10">
    <property type="entry name" value="Glutaredoxin"/>
    <property type="match status" value="1"/>
</dbReference>
<dbReference type="PANTHER" id="PTHR45663:SF11">
    <property type="entry name" value="GEO12009P1"/>
    <property type="match status" value="1"/>
</dbReference>
<reference evidence="6" key="2">
    <citation type="journal article" date="2021" name="PeerJ">
        <title>Extensive microbial diversity within the chicken gut microbiome revealed by metagenomics and culture.</title>
        <authorList>
            <person name="Gilroy R."/>
            <person name="Ravi A."/>
            <person name="Getino M."/>
            <person name="Pursley I."/>
            <person name="Horton D.L."/>
            <person name="Alikhan N.F."/>
            <person name="Baker D."/>
            <person name="Gharbi K."/>
            <person name="Hall N."/>
            <person name="Watson M."/>
            <person name="Adriaenssens E.M."/>
            <person name="Foster-Nyarko E."/>
            <person name="Jarju S."/>
            <person name="Secka A."/>
            <person name="Antonio M."/>
            <person name="Oren A."/>
            <person name="Chaudhuri R.R."/>
            <person name="La Ragione R."/>
            <person name="Hildebrand F."/>
            <person name="Pallen M.J."/>
        </authorList>
    </citation>
    <scope>NUCLEOTIDE SEQUENCE</scope>
    <source>
        <strain evidence="6">CHK158-818</strain>
    </source>
</reference>
<gene>
    <name evidence="6" type="ORF">IAB03_00855</name>
</gene>
<reference evidence="6" key="1">
    <citation type="submission" date="2020-10" db="EMBL/GenBank/DDBJ databases">
        <authorList>
            <person name="Gilroy R."/>
        </authorList>
    </citation>
    <scope>NUCLEOTIDE SEQUENCE</scope>
    <source>
        <strain evidence="6">CHK158-818</strain>
    </source>
</reference>
<dbReference type="GO" id="GO:0015035">
    <property type="term" value="F:protein-disulfide reductase activity"/>
    <property type="evidence" value="ECO:0007669"/>
    <property type="project" value="TreeGrafter"/>
</dbReference>
<dbReference type="PRINTS" id="PR00421">
    <property type="entry name" value="THIOREDOXIN"/>
</dbReference>
<evidence type="ECO:0000256" key="3">
    <source>
        <dbReference type="ARBA" id="ARBA00023157"/>
    </source>
</evidence>
<keyword evidence="1" id="KW-0813">Transport</keyword>
<dbReference type="GO" id="GO:0005829">
    <property type="term" value="C:cytosol"/>
    <property type="evidence" value="ECO:0007669"/>
    <property type="project" value="TreeGrafter"/>
</dbReference>
<feature type="domain" description="Thioredoxin" evidence="5">
    <location>
        <begin position="25"/>
        <end position="163"/>
    </location>
</feature>
<sequence length="167" mass="19085">MKRRDFFFGRFFPSAFILFVAVLCAAVIQTKYALAGQPNKNKAGQIQNLTLADMPKLIYDYKKNVGKWVYVGEKPAIIDFYADWCGPCKEISPIIKRLAKKYRNEIVVYKVDVDVEKELTAMFGIRSIPTLVFLPMEGNPFQSVGKMSQTEQHLESLITDSLLHIKK</sequence>
<dbReference type="InterPro" id="IPR013766">
    <property type="entry name" value="Thioredoxin_domain"/>
</dbReference>
<accession>A0A9D1SCB3</accession>
<organism evidence="6 7">
    <name type="scientific">Candidatus Gallibacteroides avistercoris</name>
    <dbReference type="NCBI Taxonomy" id="2840833"/>
    <lineage>
        <taxon>Bacteria</taxon>
        <taxon>Pseudomonadati</taxon>
        <taxon>Bacteroidota</taxon>
        <taxon>Bacteroidia</taxon>
        <taxon>Bacteroidales</taxon>
        <taxon>Bacteroidaceae</taxon>
        <taxon>Bacteroidaceae incertae sedis</taxon>
        <taxon>Candidatus Gallibacteroides</taxon>
    </lineage>
</organism>
<keyword evidence="2" id="KW-0249">Electron transport</keyword>
<evidence type="ECO:0000313" key="7">
    <source>
        <dbReference type="Proteomes" id="UP000824112"/>
    </source>
</evidence>
<protein>
    <submittedName>
        <fullName evidence="6">Thioredoxin family protein</fullName>
    </submittedName>
</protein>
<dbReference type="CDD" id="cd02947">
    <property type="entry name" value="TRX_family"/>
    <property type="match status" value="1"/>
</dbReference>
<dbReference type="PANTHER" id="PTHR45663">
    <property type="entry name" value="GEO12009P1"/>
    <property type="match status" value="1"/>
</dbReference>
<dbReference type="InterPro" id="IPR017937">
    <property type="entry name" value="Thioredoxin_CS"/>
</dbReference>
<dbReference type="PROSITE" id="PS00194">
    <property type="entry name" value="THIOREDOXIN_1"/>
    <property type="match status" value="1"/>
</dbReference>
<dbReference type="Pfam" id="PF00085">
    <property type="entry name" value="Thioredoxin"/>
    <property type="match status" value="1"/>
</dbReference>
<dbReference type="InterPro" id="IPR036249">
    <property type="entry name" value="Thioredoxin-like_sf"/>
</dbReference>
<dbReference type="SUPFAM" id="SSF52833">
    <property type="entry name" value="Thioredoxin-like"/>
    <property type="match status" value="1"/>
</dbReference>
<proteinExistence type="predicted"/>
<evidence type="ECO:0000256" key="1">
    <source>
        <dbReference type="ARBA" id="ARBA00022448"/>
    </source>
</evidence>
<keyword evidence="4" id="KW-0676">Redox-active center</keyword>
<name>A0A9D1SCB3_9BACT</name>
<dbReference type="GO" id="GO:0045454">
    <property type="term" value="P:cell redox homeostasis"/>
    <property type="evidence" value="ECO:0007669"/>
    <property type="project" value="TreeGrafter"/>
</dbReference>
<dbReference type="EMBL" id="DVNA01000016">
    <property type="protein sequence ID" value="HIU54338.1"/>
    <property type="molecule type" value="Genomic_DNA"/>
</dbReference>